<evidence type="ECO:0000256" key="5">
    <source>
        <dbReference type="ARBA" id="ARBA00022833"/>
    </source>
</evidence>
<keyword evidence="8" id="KW-0456">Lyase</keyword>
<dbReference type="Gene3D" id="3.20.20.540">
    <property type="entry name" value="Radical SAM ThiC family, central domain"/>
    <property type="match status" value="1"/>
</dbReference>
<dbReference type="GO" id="GO:0016829">
    <property type="term" value="F:lyase activity"/>
    <property type="evidence" value="ECO:0007669"/>
    <property type="project" value="UniProtKB-KW"/>
</dbReference>
<keyword evidence="3" id="KW-0949">S-adenosyl-L-methionine</keyword>
<evidence type="ECO:0000256" key="2">
    <source>
        <dbReference type="ARBA" id="ARBA00022485"/>
    </source>
</evidence>
<evidence type="ECO:0000256" key="3">
    <source>
        <dbReference type="ARBA" id="ARBA00022691"/>
    </source>
</evidence>
<evidence type="ECO:0000256" key="7">
    <source>
        <dbReference type="ARBA" id="ARBA00023014"/>
    </source>
</evidence>
<keyword evidence="10" id="KW-1185">Reference proteome</keyword>
<dbReference type="AlphaFoldDB" id="X5GXR3"/>
<dbReference type="InterPro" id="IPR038521">
    <property type="entry name" value="ThiC/Bza_core_dom"/>
</dbReference>
<dbReference type="GO" id="GO:0005829">
    <property type="term" value="C:cytosol"/>
    <property type="evidence" value="ECO:0007669"/>
    <property type="project" value="TreeGrafter"/>
</dbReference>
<evidence type="ECO:0000256" key="6">
    <source>
        <dbReference type="ARBA" id="ARBA00023004"/>
    </source>
</evidence>
<dbReference type="Proteomes" id="UP000023755">
    <property type="component" value="Chromosome"/>
</dbReference>
<dbReference type="HOGENOM" id="CLU_096316_0_0_5"/>
<dbReference type="GO" id="GO:0046872">
    <property type="term" value="F:metal ion binding"/>
    <property type="evidence" value="ECO:0007669"/>
    <property type="project" value="UniProtKB-KW"/>
</dbReference>
<protein>
    <submittedName>
        <fullName evidence="9">ThiC family protein</fullName>
    </submittedName>
</protein>
<dbReference type="EMBL" id="CP007481">
    <property type="protein sequence ID" value="AHX11842.1"/>
    <property type="molecule type" value="Genomic_DNA"/>
</dbReference>
<keyword evidence="7" id="KW-0411">Iron-sulfur</keyword>
<organism evidence="9 10">
    <name type="scientific">Neorickettsia helminthoeca str. Oregon</name>
    <dbReference type="NCBI Taxonomy" id="1286528"/>
    <lineage>
        <taxon>Bacteria</taxon>
        <taxon>Pseudomonadati</taxon>
        <taxon>Pseudomonadota</taxon>
        <taxon>Alphaproteobacteria</taxon>
        <taxon>Rickettsiales</taxon>
        <taxon>Anaplasmataceae</taxon>
        <taxon>Neorickettsia</taxon>
    </lineage>
</organism>
<comment type="cofactor">
    <cofactor evidence="1">
        <name>[4Fe-4S] cluster</name>
        <dbReference type="ChEBI" id="CHEBI:49883"/>
    </cofactor>
</comment>
<reference evidence="9 10" key="1">
    <citation type="submission" date="2014-03" db="EMBL/GenBank/DDBJ databases">
        <title>Sequencing and Comparison of Genomes and Transcriptome Profiles of Human Ehrlichiosis Agents.</title>
        <authorList>
            <person name="Lin M."/>
            <person name="Daugherty S.C."/>
            <person name="Nagaraj S."/>
            <person name="Cheng Z."/>
            <person name="Xiong Q."/>
            <person name="Lin F.-Y."/>
            <person name="Sengamalay N."/>
            <person name="Ott S."/>
            <person name="Godinez A."/>
            <person name="Tallon L.J."/>
            <person name="Sadzewicz L."/>
            <person name="Fraser C.M."/>
            <person name="Dunning Hotopp J.C."/>
            <person name="Rikihisa Y."/>
        </authorList>
    </citation>
    <scope>NUCLEOTIDE SEQUENCE [LARGE SCALE GENOMIC DNA]</scope>
    <source>
        <strain evidence="9 10">Oregon</strain>
    </source>
</reference>
<evidence type="ECO:0000313" key="9">
    <source>
        <dbReference type="EMBL" id="AHX11842.1"/>
    </source>
</evidence>
<evidence type="ECO:0000256" key="4">
    <source>
        <dbReference type="ARBA" id="ARBA00022723"/>
    </source>
</evidence>
<dbReference type="GO" id="GO:0009228">
    <property type="term" value="P:thiamine biosynthetic process"/>
    <property type="evidence" value="ECO:0007669"/>
    <property type="project" value="InterPro"/>
</dbReference>
<gene>
    <name evidence="9" type="ORF">NHE_0923</name>
</gene>
<dbReference type="Pfam" id="PF01964">
    <property type="entry name" value="ThiC_Rad_SAM"/>
    <property type="match status" value="1"/>
</dbReference>
<evidence type="ECO:0000256" key="8">
    <source>
        <dbReference type="ARBA" id="ARBA00023239"/>
    </source>
</evidence>
<sequence length="251" mass="28081">MMIHKKENFLYTNFDEICKIMSRYDVSFSLGDGLRPGCINDANDKAQFAELRTLGELTLIAHEHDCQVMVEGPGHIPLHKVRENMERHAEYCYGVPFYTLGPLVTDIAPGYDHITSAIGATNIAYYGTALLCYVTPKEHLGLPNVDDVRDGMIAYKIAAHAADLAKGNENSVARDNALSKARFDFRWEDQFNLSLDPFRAREFHDETLPGSGSKKAHYCSMCGPKFCPMELMNDVKKIAKKNEPVDGTLSV</sequence>
<dbReference type="KEGG" id="nhm:NHE_0923"/>
<keyword evidence="4" id="KW-0479">Metal-binding</keyword>
<dbReference type="GO" id="GO:0051539">
    <property type="term" value="F:4 iron, 4 sulfur cluster binding"/>
    <property type="evidence" value="ECO:0007669"/>
    <property type="project" value="UniProtKB-KW"/>
</dbReference>
<keyword evidence="6" id="KW-0408">Iron</keyword>
<evidence type="ECO:0000256" key="1">
    <source>
        <dbReference type="ARBA" id="ARBA00001966"/>
    </source>
</evidence>
<dbReference type="PANTHER" id="PTHR30557:SF1">
    <property type="entry name" value="PHOSPHOMETHYLPYRIMIDINE SYNTHASE, CHLOROPLASTIC"/>
    <property type="match status" value="1"/>
</dbReference>
<dbReference type="InterPro" id="IPR002817">
    <property type="entry name" value="ThiC/BzaA/B"/>
</dbReference>
<keyword evidence="2" id="KW-0004">4Fe-4S</keyword>
<dbReference type="PANTHER" id="PTHR30557">
    <property type="entry name" value="THIAMINE BIOSYNTHESIS PROTEIN THIC"/>
    <property type="match status" value="1"/>
</dbReference>
<accession>X5GXR3</accession>
<name>X5GXR3_9RICK</name>
<dbReference type="Gene3D" id="6.10.250.620">
    <property type="match status" value="1"/>
</dbReference>
<keyword evidence="5" id="KW-0862">Zinc</keyword>
<proteinExistence type="predicted"/>
<evidence type="ECO:0000313" key="10">
    <source>
        <dbReference type="Proteomes" id="UP000023755"/>
    </source>
</evidence>
<dbReference type="STRING" id="1286528.NHE_0923"/>